<feature type="domain" description="Cadherin" evidence="17">
    <location>
        <begin position="308"/>
        <end position="414"/>
    </location>
</feature>
<evidence type="ECO:0000256" key="11">
    <source>
        <dbReference type="ARBA" id="ARBA00023180"/>
    </source>
</evidence>
<evidence type="ECO:0000313" key="18">
    <source>
        <dbReference type="Ensembl" id="ENSPFOP00000009728.2"/>
    </source>
</evidence>
<dbReference type="FunFam" id="2.60.40.60:FF:000019">
    <property type="entry name" value="Cadherin 2"/>
    <property type="match status" value="1"/>
</dbReference>
<feature type="domain" description="Cadherin" evidence="17">
    <location>
        <begin position="537"/>
        <end position="624"/>
    </location>
</feature>
<dbReference type="GO" id="GO:0005509">
    <property type="term" value="F:calcium ion binding"/>
    <property type="evidence" value="ECO:0007669"/>
    <property type="project" value="UniProtKB-UniRule"/>
</dbReference>
<feature type="domain" description="Cadherin" evidence="17">
    <location>
        <begin position="415"/>
        <end position="520"/>
    </location>
</feature>
<evidence type="ECO:0000256" key="4">
    <source>
        <dbReference type="ARBA" id="ARBA00022723"/>
    </source>
</evidence>
<dbReference type="GO" id="GO:0007043">
    <property type="term" value="P:cell-cell junction assembly"/>
    <property type="evidence" value="ECO:0007669"/>
    <property type="project" value="TreeGrafter"/>
</dbReference>
<dbReference type="Ensembl" id="ENSPFOT00000009741.2">
    <property type="protein sequence ID" value="ENSPFOP00000009728.2"/>
    <property type="gene ID" value="ENSPFOG00000009600.2"/>
</dbReference>
<dbReference type="PANTHER" id="PTHR24027">
    <property type="entry name" value="CADHERIN-23"/>
    <property type="match status" value="1"/>
</dbReference>
<evidence type="ECO:0000256" key="15">
    <source>
        <dbReference type="SAM" id="MobiDB-lite"/>
    </source>
</evidence>
<keyword evidence="3 13" id="KW-0812">Transmembrane</keyword>
<dbReference type="GO" id="GO:0002009">
    <property type="term" value="P:morphogenesis of an epithelium"/>
    <property type="evidence" value="ECO:0007669"/>
    <property type="project" value="UniProtKB-ARBA"/>
</dbReference>
<dbReference type="GO" id="GO:0008013">
    <property type="term" value="F:beta-catenin binding"/>
    <property type="evidence" value="ECO:0007669"/>
    <property type="project" value="TreeGrafter"/>
</dbReference>
<sequence length="862" mass="96342">MHLGLASSAPSQVASATGTVFAERKKERSERSKMRSLFLLLLVALASLGESKEGSEHHKRAKRESLSRSKRRWVLNTIELEEEMDVEYPYKITTMHNDKTANVEHHFEISVEDDDSKLFTINKTSGEVYVHRRLDREKTPSYHITFDVWDIGVAKKIDKELSFDVDVKDINDNAPMFISQFQKSYDVKENTKVGDYLPVLMDVVDLDQEGTINSTVDVTVVKQSPAEPKIGVKKITEKQHQLISEGCFDYDKAKHYSVVISASDRGKPPLSSTVAVELNVIDTNSHRPKFKKRQYEAEAVEMQTHKDILRVAVEDKDTPNTDGWRAKYSIISGNEDEVYAITTDPVTNEGIVGVVKAKNFDITTLVKLQIGVENVEPLTVCKDGKLIEDLSSLPPKDSVSITVKMVDTNDAPLFEKYTEEVYQTEESEKGQVLYTPKVKDAESDNIRYELVEDPANWVTVDEKTGIITTIEKMDRESPHVDVDSTYRIVIAAIDDGSPPATSTCTVSVHLRDINDNTPKLLNNSAILCSNEADKVMVRAKDADLEPFSGPFGFSLADDKTLKERWKIEPEYGEEVSIRLLTKLPNGNYSVPLVIQDKQNQPSKETLSVVLCNCVKPGVCAGPKPLSTAIGIAAIGLIIAALLVFLLLLLLLTRKQKTFLMTNLNDEYKQTLMKYNEEGLGTDCKAEPNILASKTTESITDGIKLGSMQNIEASPGMVQDMGSCHRTYSVMSSNMNTWDSQQQGGMKRNSRGSTWSSNRRGTFQGNSTFKRSISSWSDGRVSSLLDRRLTVTDSNPTDSSDDHVKMYQYEGNGNSCMSLDMLSSEYQQNDLSFLDDLGPQFKTLEKIIMENKSEVLKAEKSDI</sequence>
<feature type="region of interest" description="Disordered" evidence="15">
    <location>
        <begin position="738"/>
        <end position="760"/>
    </location>
</feature>
<dbReference type="GO" id="GO:0044331">
    <property type="term" value="P:cell-cell adhesion mediated by cadherin"/>
    <property type="evidence" value="ECO:0007669"/>
    <property type="project" value="TreeGrafter"/>
</dbReference>
<reference evidence="18" key="2">
    <citation type="submission" date="2025-08" db="UniProtKB">
        <authorList>
            <consortium name="Ensembl"/>
        </authorList>
    </citation>
    <scope>IDENTIFICATION</scope>
</reference>
<dbReference type="PROSITE" id="PS50268">
    <property type="entry name" value="CADHERIN_2"/>
    <property type="match status" value="5"/>
</dbReference>
<dbReference type="GO" id="GO:0016477">
    <property type="term" value="P:cell migration"/>
    <property type="evidence" value="ECO:0007669"/>
    <property type="project" value="TreeGrafter"/>
</dbReference>
<dbReference type="RefSeq" id="XP_007566359.1">
    <property type="nucleotide sequence ID" value="XM_007566297.2"/>
</dbReference>
<dbReference type="GO" id="GO:0034332">
    <property type="term" value="P:adherens junction organization"/>
    <property type="evidence" value="ECO:0007669"/>
    <property type="project" value="TreeGrafter"/>
</dbReference>
<evidence type="ECO:0000256" key="3">
    <source>
        <dbReference type="ARBA" id="ARBA00022692"/>
    </source>
</evidence>
<accession>A0A087XVC5</accession>
<dbReference type="EMBL" id="AYCK01011332">
    <property type="status" value="NOT_ANNOTATED_CDS"/>
    <property type="molecule type" value="Genomic_DNA"/>
</dbReference>
<evidence type="ECO:0000256" key="9">
    <source>
        <dbReference type="ARBA" id="ARBA00022989"/>
    </source>
</evidence>
<dbReference type="GO" id="GO:0016339">
    <property type="term" value="P:calcium-dependent cell-cell adhesion via plasma membrane cell adhesion molecules"/>
    <property type="evidence" value="ECO:0007669"/>
    <property type="project" value="TreeGrafter"/>
</dbReference>
<evidence type="ECO:0000256" key="1">
    <source>
        <dbReference type="ARBA" id="ARBA00004251"/>
    </source>
</evidence>
<dbReference type="CDD" id="cd11304">
    <property type="entry name" value="Cadherin_repeat"/>
    <property type="match status" value="3"/>
</dbReference>
<dbReference type="GO" id="GO:0007156">
    <property type="term" value="P:homophilic cell adhesion via plasma membrane adhesion molecules"/>
    <property type="evidence" value="ECO:0007669"/>
    <property type="project" value="InterPro"/>
</dbReference>
<dbReference type="AlphaFoldDB" id="A0A087XVC5"/>
<dbReference type="KEGG" id="pfor:103147787"/>
<keyword evidence="5" id="KW-0732">Signal</keyword>
<evidence type="ECO:0000256" key="12">
    <source>
        <dbReference type="PROSITE-ProRule" id="PRU00043"/>
    </source>
</evidence>
<dbReference type="Proteomes" id="UP000028760">
    <property type="component" value="Unassembled WGS sequence"/>
</dbReference>
<evidence type="ECO:0000313" key="19">
    <source>
        <dbReference type="Proteomes" id="UP000028760"/>
    </source>
</evidence>
<dbReference type="STRING" id="48698.ENSPFOP00000009728"/>
<dbReference type="InterPro" id="IPR015919">
    <property type="entry name" value="Cadherin-like_sf"/>
</dbReference>
<dbReference type="SMART" id="SM00112">
    <property type="entry name" value="CA"/>
    <property type="match status" value="4"/>
</dbReference>
<evidence type="ECO:0000256" key="10">
    <source>
        <dbReference type="ARBA" id="ARBA00023136"/>
    </source>
</evidence>
<evidence type="ECO:0000256" key="6">
    <source>
        <dbReference type="ARBA" id="ARBA00022737"/>
    </source>
</evidence>
<keyword evidence="11" id="KW-0325">Glycoprotein</keyword>
<dbReference type="InterPro" id="IPR020894">
    <property type="entry name" value="Cadherin_CS"/>
</dbReference>
<comment type="subcellular location">
    <subcellularLocation>
        <location evidence="1 13">Cell membrane</location>
        <topology evidence="1 13">Single-pass type I membrane protein</topology>
    </subcellularLocation>
</comment>
<reference evidence="18" key="3">
    <citation type="submission" date="2025-09" db="UniProtKB">
        <authorList>
            <consortium name="Ensembl"/>
        </authorList>
    </citation>
    <scope>IDENTIFICATION</scope>
</reference>
<evidence type="ECO:0000256" key="5">
    <source>
        <dbReference type="ARBA" id="ARBA00022729"/>
    </source>
</evidence>
<dbReference type="GO" id="GO:0045296">
    <property type="term" value="F:cadherin binding"/>
    <property type="evidence" value="ECO:0007669"/>
    <property type="project" value="TreeGrafter"/>
</dbReference>
<keyword evidence="6" id="KW-0677">Repeat</keyword>
<evidence type="ECO:0000256" key="14">
    <source>
        <dbReference type="RuleBase" id="RU004357"/>
    </source>
</evidence>
<keyword evidence="2" id="KW-1003">Cell membrane</keyword>
<dbReference type="SUPFAM" id="SSF49313">
    <property type="entry name" value="Cadherin-like"/>
    <property type="match status" value="5"/>
</dbReference>
<evidence type="ECO:0000256" key="13">
    <source>
        <dbReference type="RuleBase" id="RU003318"/>
    </source>
</evidence>
<feature type="domain" description="Cadherin" evidence="17">
    <location>
        <begin position="86"/>
        <end position="177"/>
    </location>
</feature>
<proteinExistence type="predicted"/>
<keyword evidence="4" id="KW-0479">Metal-binding</keyword>
<dbReference type="PANTHER" id="PTHR24027:SF78">
    <property type="entry name" value="CADHERIN-LIKE PROTEIN 26"/>
    <property type="match status" value="1"/>
</dbReference>
<keyword evidence="10 16" id="KW-0472">Membrane</keyword>
<dbReference type="InterPro" id="IPR039808">
    <property type="entry name" value="Cadherin"/>
</dbReference>
<dbReference type="GeneID" id="103147787"/>
<dbReference type="Gene3D" id="4.10.900.10">
    <property type="entry name" value="TCF3-CBD (Catenin binding domain)"/>
    <property type="match status" value="1"/>
</dbReference>
<evidence type="ECO:0000256" key="2">
    <source>
        <dbReference type="ARBA" id="ARBA00022475"/>
    </source>
</evidence>
<comment type="function">
    <text evidence="14">Cadherins are calcium-dependent cell adhesion proteins.</text>
</comment>
<dbReference type="PRINTS" id="PR00205">
    <property type="entry name" value="CADHERIN"/>
</dbReference>
<dbReference type="FunFam" id="2.60.40.60:FF:000031">
    <property type="entry name" value="Cadherin 3"/>
    <property type="match status" value="1"/>
</dbReference>
<reference evidence="19" key="1">
    <citation type="submission" date="2013-10" db="EMBL/GenBank/DDBJ databases">
        <authorList>
            <person name="Schartl M."/>
            <person name="Warren W."/>
        </authorList>
    </citation>
    <scope>NUCLEOTIDE SEQUENCE [LARGE SCALE GENOMIC DNA]</scope>
    <source>
        <strain evidence="19">female</strain>
    </source>
</reference>
<evidence type="ECO:0000259" key="17">
    <source>
        <dbReference type="PROSITE" id="PS50268"/>
    </source>
</evidence>
<dbReference type="Gene3D" id="2.60.40.60">
    <property type="entry name" value="Cadherins"/>
    <property type="match status" value="5"/>
</dbReference>
<dbReference type="GO" id="GO:0016342">
    <property type="term" value="C:catenin complex"/>
    <property type="evidence" value="ECO:0007669"/>
    <property type="project" value="TreeGrafter"/>
</dbReference>
<feature type="compositionally biased region" description="Polar residues" evidence="15">
    <location>
        <begin position="750"/>
        <end position="760"/>
    </location>
</feature>
<keyword evidence="7 12" id="KW-0106">Calcium</keyword>
<keyword evidence="8 13" id="KW-0130">Cell adhesion</keyword>
<dbReference type="PROSITE" id="PS00232">
    <property type="entry name" value="CADHERIN_1"/>
    <property type="match status" value="2"/>
</dbReference>
<dbReference type="GO" id="GO:0000902">
    <property type="term" value="P:cell morphogenesis"/>
    <property type="evidence" value="ECO:0007669"/>
    <property type="project" value="TreeGrafter"/>
</dbReference>
<dbReference type="FunFam" id="2.60.40.60:FF:000095">
    <property type="entry name" value="Cadherin 13"/>
    <property type="match status" value="1"/>
</dbReference>
<evidence type="ECO:0000256" key="7">
    <source>
        <dbReference type="ARBA" id="ARBA00022837"/>
    </source>
</evidence>
<dbReference type="InterPro" id="IPR000233">
    <property type="entry name" value="Cadherin_Y-type_LIR"/>
</dbReference>
<dbReference type="Pfam" id="PF01049">
    <property type="entry name" value="CADH_Y-type_LIR"/>
    <property type="match status" value="1"/>
</dbReference>
<name>A0A087XVC5_POEFO</name>
<dbReference type="FunFam" id="2.60.40.60:FF:000202">
    <property type="entry name" value="cadherin-8 isoform X4"/>
    <property type="match status" value="1"/>
</dbReference>
<keyword evidence="19" id="KW-1185">Reference proteome</keyword>
<dbReference type="InterPro" id="IPR027397">
    <property type="entry name" value="Catenin-bd_sf"/>
</dbReference>
<feature type="domain" description="Cadherin" evidence="17">
    <location>
        <begin position="179"/>
        <end position="290"/>
    </location>
</feature>
<feature type="transmembrane region" description="Helical" evidence="16">
    <location>
        <begin position="628"/>
        <end position="651"/>
    </location>
</feature>
<keyword evidence="9 16" id="KW-1133">Transmembrane helix</keyword>
<protein>
    <submittedName>
        <fullName evidence="18">Cadherin-like protein 26</fullName>
    </submittedName>
</protein>
<dbReference type="InterPro" id="IPR002126">
    <property type="entry name" value="Cadherin-like_dom"/>
</dbReference>
<dbReference type="OrthoDB" id="9045962at2759"/>
<dbReference type="Pfam" id="PF00028">
    <property type="entry name" value="Cadherin"/>
    <property type="match status" value="2"/>
</dbReference>
<dbReference type="eggNOG" id="KOG3594">
    <property type="taxonomic scope" value="Eukaryota"/>
</dbReference>
<dbReference type="OMA" id="MRSGSHP"/>
<dbReference type="GeneTree" id="ENSGT00940000161589"/>
<evidence type="ECO:0000256" key="8">
    <source>
        <dbReference type="ARBA" id="ARBA00022889"/>
    </source>
</evidence>
<dbReference type="GO" id="GO:0005912">
    <property type="term" value="C:adherens junction"/>
    <property type="evidence" value="ECO:0007669"/>
    <property type="project" value="TreeGrafter"/>
</dbReference>
<organism evidence="18 19">
    <name type="scientific">Poecilia formosa</name>
    <name type="common">Amazon molly</name>
    <name type="synonym">Limia formosa</name>
    <dbReference type="NCBI Taxonomy" id="48698"/>
    <lineage>
        <taxon>Eukaryota</taxon>
        <taxon>Metazoa</taxon>
        <taxon>Chordata</taxon>
        <taxon>Craniata</taxon>
        <taxon>Vertebrata</taxon>
        <taxon>Euteleostomi</taxon>
        <taxon>Actinopterygii</taxon>
        <taxon>Neopterygii</taxon>
        <taxon>Teleostei</taxon>
        <taxon>Neoteleostei</taxon>
        <taxon>Acanthomorphata</taxon>
        <taxon>Ovalentaria</taxon>
        <taxon>Atherinomorphae</taxon>
        <taxon>Cyprinodontiformes</taxon>
        <taxon>Poeciliidae</taxon>
        <taxon>Poeciliinae</taxon>
        <taxon>Poecilia</taxon>
    </lineage>
</organism>
<evidence type="ECO:0000256" key="16">
    <source>
        <dbReference type="SAM" id="Phobius"/>
    </source>
</evidence>